<keyword evidence="3" id="KW-1185">Reference proteome</keyword>
<feature type="region of interest" description="Disordered" evidence="1">
    <location>
        <begin position="111"/>
        <end position="136"/>
    </location>
</feature>
<dbReference type="eggNOG" id="ENOG502RPZ9">
    <property type="taxonomic scope" value="Eukaryota"/>
</dbReference>
<evidence type="ECO:0000313" key="2">
    <source>
        <dbReference type="EMBL" id="EFR01337.1"/>
    </source>
</evidence>
<sequence>MHFFIAAVAAPNPAYTAQLSTALQVREGQEVSFIPGLSTEKRANNDGYHNFCNGPCTGYYCTLGANPQCCVTNNGCGCCWYMDGAAYYADTKPTDIKANHGGMVDAGSTKSLADKAAPHRQPASQYRVGGSKSKVH</sequence>
<evidence type="ECO:0000256" key="1">
    <source>
        <dbReference type="SAM" id="MobiDB-lite"/>
    </source>
</evidence>
<dbReference type="RefSeq" id="XP_003174167.1">
    <property type="nucleotide sequence ID" value="XM_003174119.1"/>
</dbReference>
<dbReference type="AlphaFoldDB" id="E4USI6"/>
<name>E4USI6_ARTGP</name>
<dbReference type="HOGENOM" id="CLU_1788186_0_0_1"/>
<dbReference type="GeneID" id="10029456"/>
<proteinExistence type="predicted"/>
<dbReference type="OMA" id="GANPQCC"/>
<evidence type="ECO:0000313" key="3">
    <source>
        <dbReference type="Proteomes" id="UP000002669"/>
    </source>
</evidence>
<dbReference type="VEuPathDB" id="FungiDB:MGYG_04344"/>
<reference evidence="3" key="1">
    <citation type="journal article" date="2012" name="MBio">
        <title>Comparative genome analysis of Trichophyton rubrum and related dermatophytes reveals candidate genes involved in infection.</title>
        <authorList>
            <person name="Martinez D.A."/>
            <person name="Oliver B.G."/>
            <person name="Graeser Y."/>
            <person name="Goldberg J.M."/>
            <person name="Li W."/>
            <person name="Martinez-Rossi N.M."/>
            <person name="Monod M."/>
            <person name="Shelest E."/>
            <person name="Barton R.C."/>
            <person name="Birch E."/>
            <person name="Brakhage A.A."/>
            <person name="Chen Z."/>
            <person name="Gurr S.J."/>
            <person name="Heiman D."/>
            <person name="Heitman J."/>
            <person name="Kosti I."/>
            <person name="Rossi A."/>
            <person name="Saif S."/>
            <person name="Samalova M."/>
            <person name="Saunders C.W."/>
            <person name="Shea T."/>
            <person name="Summerbell R.C."/>
            <person name="Xu J."/>
            <person name="Young S."/>
            <person name="Zeng Q."/>
            <person name="Birren B.W."/>
            <person name="Cuomo C.A."/>
            <person name="White T.C."/>
        </authorList>
    </citation>
    <scope>NUCLEOTIDE SEQUENCE [LARGE SCALE GENOMIC DNA]</scope>
    <source>
        <strain evidence="3">ATCC MYA-4604 / CBS 118893</strain>
    </source>
</reference>
<organism evidence="3">
    <name type="scientific">Arthroderma gypseum (strain ATCC MYA-4604 / CBS 118893)</name>
    <name type="common">Microsporum gypseum</name>
    <dbReference type="NCBI Taxonomy" id="535722"/>
    <lineage>
        <taxon>Eukaryota</taxon>
        <taxon>Fungi</taxon>
        <taxon>Dikarya</taxon>
        <taxon>Ascomycota</taxon>
        <taxon>Pezizomycotina</taxon>
        <taxon>Eurotiomycetes</taxon>
        <taxon>Eurotiomycetidae</taxon>
        <taxon>Onygenales</taxon>
        <taxon>Arthrodermataceae</taxon>
        <taxon>Nannizzia</taxon>
    </lineage>
</organism>
<protein>
    <submittedName>
        <fullName evidence="2">Uncharacterized protein</fullName>
    </submittedName>
</protein>
<dbReference type="OrthoDB" id="4171878at2759"/>
<dbReference type="Proteomes" id="UP000002669">
    <property type="component" value="Unassembled WGS sequence"/>
</dbReference>
<dbReference type="EMBL" id="DS989824">
    <property type="protein sequence ID" value="EFR01337.1"/>
    <property type="molecule type" value="Genomic_DNA"/>
</dbReference>
<accession>E4USI6</accession>
<dbReference type="InParanoid" id="E4USI6"/>
<gene>
    <name evidence="2" type="ORF">MGYG_04344</name>
</gene>